<name>A0A2P2KTY8_RHIMU</name>
<proteinExistence type="predicted"/>
<dbReference type="EMBL" id="GGEC01028673">
    <property type="protein sequence ID" value="MBX09157.1"/>
    <property type="molecule type" value="Transcribed_RNA"/>
</dbReference>
<dbReference type="GO" id="GO:0005840">
    <property type="term" value="C:ribosome"/>
    <property type="evidence" value="ECO:0007669"/>
    <property type="project" value="UniProtKB-KW"/>
</dbReference>
<keyword evidence="2" id="KW-0687">Ribonucleoprotein</keyword>
<evidence type="ECO:0000313" key="2">
    <source>
        <dbReference type="EMBL" id="MBX09157.1"/>
    </source>
</evidence>
<protein>
    <submittedName>
        <fullName evidence="2">40S ribosomal protein S27</fullName>
    </submittedName>
</protein>
<organism evidence="2">
    <name type="scientific">Rhizophora mucronata</name>
    <name type="common">Asiatic mangrove</name>
    <dbReference type="NCBI Taxonomy" id="61149"/>
    <lineage>
        <taxon>Eukaryota</taxon>
        <taxon>Viridiplantae</taxon>
        <taxon>Streptophyta</taxon>
        <taxon>Embryophyta</taxon>
        <taxon>Tracheophyta</taxon>
        <taxon>Spermatophyta</taxon>
        <taxon>Magnoliopsida</taxon>
        <taxon>eudicotyledons</taxon>
        <taxon>Gunneridae</taxon>
        <taxon>Pentapetalae</taxon>
        <taxon>rosids</taxon>
        <taxon>fabids</taxon>
        <taxon>Malpighiales</taxon>
        <taxon>Rhizophoraceae</taxon>
        <taxon>Rhizophora</taxon>
    </lineage>
</organism>
<feature type="region of interest" description="Disordered" evidence="1">
    <location>
        <begin position="1"/>
        <end position="29"/>
    </location>
</feature>
<accession>A0A2P2KTY8</accession>
<reference evidence="2" key="1">
    <citation type="submission" date="2018-02" db="EMBL/GenBank/DDBJ databases">
        <title>Rhizophora mucronata_Transcriptome.</title>
        <authorList>
            <person name="Meera S.P."/>
            <person name="Sreeshan A."/>
            <person name="Augustine A."/>
        </authorList>
    </citation>
    <scope>NUCLEOTIDE SEQUENCE</scope>
    <source>
        <tissue evidence="2">Leaf</tissue>
    </source>
</reference>
<dbReference type="AlphaFoldDB" id="A0A2P2KTY8"/>
<keyword evidence="2" id="KW-0689">Ribosomal protein</keyword>
<evidence type="ECO:0000256" key="1">
    <source>
        <dbReference type="SAM" id="MobiDB-lite"/>
    </source>
</evidence>
<feature type="compositionally biased region" description="Polar residues" evidence="1">
    <location>
        <begin position="1"/>
        <end position="24"/>
    </location>
</feature>
<sequence>MRTPGSTWATHSLGSFSSTNTTGGLTRRPLPFTDFGVPSPLELDITFSLASISFPHALGVVELELPVRRNDHLKRSDSASDSFELCLSRL</sequence>